<organism evidence="1 2">
    <name type="scientific">Dolichospermum flos-aquae CCAP 1403/13F</name>
    <dbReference type="NCBI Taxonomy" id="315271"/>
    <lineage>
        <taxon>Bacteria</taxon>
        <taxon>Bacillati</taxon>
        <taxon>Cyanobacteriota</taxon>
        <taxon>Cyanophyceae</taxon>
        <taxon>Nostocales</taxon>
        <taxon>Aphanizomenonaceae</taxon>
        <taxon>Dolichospermum</taxon>
    </lineage>
</organism>
<reference evidence="1 2" key="1">
    <citation type="submission" date="2020-04" db="EMBL/GenBank/DDBJ databases">
        <title>Genome-Wide Identification of 5-Methylcytosine Sites in Bacterial Genomes By High-Throughput Sequencing of MspJI Restriction Fragments.</title>
        <authorList>
            <person name="Wu V."/>
        </authorList>
    </citation>
    <scope>NUCLEOTIDE SEQUENCE [LARGE SCALE GENOMIC DNA]</scope>
    <source>
        <strain evidence="1 2">CCAP 1403/13f</strain>
    </source>
</reference>
<protein>
    <submittedName>
        <fullName evidence="1">Uncharacterized protein</fullName>
    </submittedName>
</protein>
<evidence type="ECO:0000313" key="2">
    <source>
        <dbReference type="Proteomes" id="UP000502433"/>
    </source>
</evidence>
<name>A0A6H2C3B6_DOLFA</name>
<dbReference type="EMBL" id="CP051206">
    <property type="protein sequence ID" value="QJB45831.1"/>
    <property type="molecule type" value="Genomic_DNA"/>
</dbReference>
<dbReference type="KEGG" id="dfs:HGD76_18355"/>
<proteinExistence type="predicted"/>
<gene>
    <name evidence="1" type="ORF">HGD76_18355</name>
</gene>
<dbReference type="AlphaFoldDB" id="A0A6H2C3B6"/>
<sequence>MLFGRFGGAIAKLTEDIADGDAIALMLLGMVMEINSAIIQLTSEQRVRKYI</sequence>
<dbReference type="Proteomes" id="UP000502433">
    <property type="component" value="Chromosome"/>
</dbReference>
<reference evidence="1 2" key="2">
    <citation type="submission" date="2020-04" db="EMBL/GenBank/DDBJ databases">
        <authorList>
            <person name="Fomenkov A."/>
            <person name="Anton B.P."/>
            <person name="Roberts R.J."/>
        </authorList>
    </citation>
    <scope>NUCLEOTIDE SEQUENCE [LARGE SCALE GENOMIC DNA]</scope>
    <source>
        <strain evidence="1 2">CCAP 1403/13f</strain>
    </source>
</reference>
<accession>A0A6H2C3B6</accession>
<evidence type="ECO:0000313" key="1">
    <source>
        <dbReference type="EMBL" id="QJB45831.1"/>
    </source>
</evidence>
<dbReference type="RefSeq" id="WP_168696614.1">
    <property type="nucleotide sequence ID" value="NZ_CP051206.1"/>
</dbReference>